<organism evidence="2 3">
    <name type="scientific">Parnassius mnemosyne</name>
    <name type="common">clouded apollo</name>
    <dbReference type="NCBI Taxonomy" id="213953"/>
    <lineage>
        <taxon>Eukaryota</taxon>
        <taxon>Metazoa</taxon>
        <taxon>Ecdysozoa</taxon>
        <taxon>Arthropoda</taxon>
        <taxon>Hexapoda</taxon>
        <taxon>Insecta</taxon>
        <taxon>Pterygota</taxon>
        <taxon>Neoptera</taxon>
        <taxon>Endopterygota</taxon>
        <taxon>Lepidoptera</taxon>
        <taxon>Glossata</taxon>
        <taxon>Ditrysia</taxon>
        <taxon>Papilionoidea</taxon>
        <taxon>Papilionidae</taxon>
        <taxon>Parnassiinae</taxon>
        <taxon>Parnassini</taxon>
        <taxon>Parnassius</taxon>
        <taxon>Driopa</taxon>
    </lineage>
</organism>
<evidence type="ECO:0000256" key="1">
    <source>
        <dbReference type="SAM" id="MobiDB-lite"/>
    </source>
</evidence>
<name>A0AAV1LSW6_9NEOP</name>
<protein>
    <submittedName>
        <fullName evidence="2">Uncharacterized protein</fullName>
    </submittedName>
</protein>
<gene>
    <name evidence="2" type="ORF">PARMNEM_LOCUS16001</name>
</gene>
<accession>A0AAV1LSW6</accession>
<feature type="region of interest" description="Disordered" evidence="1">
    <location>
        <begin position="48"/>
        <end position="76"/>
    </location>
</feature>
<sequence length="117" mass="12656">MGKCLRIPASRGQLRVMLYSHRLKSHGVSPSSHIDRATGTLSHTFATSEHMACPPPRPPTSHAHRTPPCPMHEGHGAWKNEHSEALAFLTPVADLVCGSAANQDSAAEGRKSRALQY</sequence>
<proteinExistence type="predicted"/>
<evidence type="ECO:0000313" key="2">
    <source>
        <dbReference type="EMBL" id="CAK1596686.1"/>
    </source>
</evidence>
<comment type="caution">
    <text evidence="2">The sequence shown here is derived from an EMBL/GenBank/DDBJ whole genome shotgun (WGS) entry which is preliminary data.</text>
</comment>
<keyword evidence="3" id="KW-1185">Reference proteome</keyword>
<dbReference type="AlphaFoldDB" id="A0AAV1LSW6"/>
<dbReference type="Proteomes" id="UP001314205">
    <property type="component" value="Unassembled WGS sequence"/>
</dbReference>
<evidence type="ECO:0000313" key="3">
    <source>
        <dbReference type="Proteomes" id="UP001314205"/>
    </source>
</evidence>
<dbReference type="EMBL" id="CAVLGL010000094">
    <property type="protein sequence ID" value="CAK1596686.1"/>
    <property type="molecule type" value="Genomic_DNA"/>
</dbReference>
<reference evidence="2 3" key="1">
    <citation type="submission" date="2023-11" db="EMBL/GenBank/DDBJ databases">
        <authorList>
            <person name="Hedman E."/>
            <person name="Englund M."/>
            <person name="Stromberg M."/>
            <person name="Nyberg Akerstrom W."/>
            <person name="Nylinder S."/>
            <person name="Jareborg N."/>
            <person name="Kallberg Y."/>
            <person name="Kronander E."/>
        </authorList>
    </citation>
    <scope>NUCLEOTIDE SEQUENCE [LARGE SCALE GENOMIC DNA]</scope>
</reference>